<keyword evidence="2" id="KW-1185">Reference proteome</keyword>
<gene>
    <name evidence="1" type="ORF">SAMN04488079_11423</name>
</gene>
<evidence type="ECO:0000313" key="1">
    <source>
        <dbReference type="EMBL" id="SFK54309.1"/>
    </source>
</evidence>
<dbReference type="Proteomes" id="UP000198924">
    <property type="component" value="Unassembled WGS sequence"/>
</dbReference>
<dbReference type="AlphaFoldDB" id="A0A1I4AF12"/>
<dbReference type="Gene3D" id="3.40.50.450">
    <property type="match status" value="1"/>
</dbReference>
<organism evidence="1 2">
    <name type="scientific">Methylophaga sulfidovorans</name>
    <dbReference type="NCBI Taxonomy" id="45496"/>
    <lineage>
        <taxon>Bacteria</taxon>
        <taxon>Pseudomonadati</taxon>
        <taxon>Pseudomonadota</taxon>
        <taxon>Gammaproteobacteria</taxon>
        <taxon>Thiotrichales</taxon>
        <taxon>Piscirickettsiaceae</taxon>
        <taxon>Methylophaga</taxon>
    </lineage>
</organism>
<dbReference type="SUPFAM" id="SSF102405">
    <property type="entry name" value="MCP/YpsA-like"/>
    <property type="match status" value="1"/>
</dbReference>
<dbReference type="OrthoDB" id="283616at2"/>
<accession>A0A1I4AF12</accession>
<reference evidence="2" key="1">
    <citation type="submission" date="2016-10" db="EMBL/GenBank/DDBJ databases">
        <authorList>
            <person name="Varghese N."/>
            <person name="Submissions S."/>
        </authorList>
    </citation>
    <scope>NUCLEOTIDE SEQUENCE [LARGE SCALE GENOMIC DNA]</scope>
    <source>
        <strain evidence="2">DSM 11578</strain>
    </source>
</reference>
<dbReference type="InterPro" id="IPR024755">
    <property type="entry name" value="cpYpsA"/>
</dbReference>
<dbReference type="RefSeq" id="WP_091714819.1">
    <property type="nucleotide sequence ID" value="NZ_FOSH01000014.1"/>
</dbReference>
<dbReference type="Pfam" id="PF12694">
    <property type="entry name" value="cpYpsA"/>
    <property type="match status" value="1"/>
</dbReference>
<sequence>MLCKIISGGQTGADRAALDASILHSFPYSGSCPIGRIAEDGKIDSIYNLVEIGGGYRARTKKNVEDADGTAVFYSGYISGGTELTVAFCIKHKKPYKLIDIDLIGQKLATESLQKFIIDYDIEILNVAGPRHSQCPEIYNYVKSVITLLLEK</sequence>
<proteinExistence type="predicted"/>
<dbReference type="STRING" id="45496.SAMN04488079_11423"/>
<evidence type="ECO:0000313" key="2">
    <source>
        <dbReference type="Proteomes" id="UP000198924"/>
    </source>
</evidence>
<name>A0A1I4AF12_9GAMM</name>
<dbReference type="EMBL" id="FOSH01000014">
    <property type="protein sequence ID" value="SFK54309.1"/>
    <property type="molecule type" value="Genomic_DNA"/>
</dbReference>
<protein>
    <submittedName>
        <fullName evidence="1">Putative molybdenum carrier</fullName>
    </submittedName>
</protein>